<dbReference type="HOGENOM" id="CLU_2708601_0_0_1"/>
<dbReference type="Proteomes" id="UP000002051">
    <property type="component" value="Chromosome 8"/>
</dbReference>
<dbReference type="PaxDb" id="3880-AET01905"/>
<dbReference type="EnsemblPlants" id="AET01905">
    <property type="protein sequence ID" value="AET01905"/>
    <property type="gene ID" value="MTR_8g022930"/>
</dbReference>
<reference evidence="1 3" key="2">
    <citation type="journal article" date="2014" name="BMC Genomics">
        <title>An improved genome release (version Mt4.0) for the model legume Medicago truncatula.</title>
        <authorList>
            <person name="Tang H."/>
            <person name="Krishnakumar V."/>
            <person name="Bidwell S."/>
            <person name="Rosen B."/>
            <person name="Chan A."/>
            <person name="Zhou S."/>
            <person name="Gentzbittel L."/>
            <person name="Childs K.L."/>
            <person name="Yandell M."/>
            <person name="Gundlach H."/>
            <person name="Mayer K.F."/>
            <person name="Schwartz D.C."/>
            <person name="Town C.D."/>
        </authorList>
    </citation>
    <scope>GENOME REANNOTATION</scope>
    <source>
        <strain evidence="2 3">cv. Jemalong A17</strain>
    </source>
</reference>
<dbReference type="AlphaFoldDB" id="G7L951"/>
<evidence type="ECO:0000313" key="2">
    <source>
        <dbReference type="EnsemblPlants" id="AET01905"/>
    </source>
</evidence>
<sequence length="73" mass="8551">MVSFLFEPSKTKSLGGNYCGFVIVDHYSRFTYGHGYYLVRMSHETFDAFDRFAKLIQNQNSLKITYTSTKWCC</sequence>
<accession>G7L951</accession>
<protein>
    <submittedName>
        <fullName evidence="1 2">Uncharacterized protein</fullName>
    </submittedName>
</protein>
<evidence type="ECO:0000313" key="1">
    <source>
        <dbReference type="EMBL" id="AET01905.1"/>
    </source>
</evidence>
<evidence type="ECO:0000313" key="3">
    <source>
        <dbReference type="Proteomes" id="UP000002051"/>
    </source>
</evidence>
<gene>
    <name evidence="1" type="ordered locus">MTR_8g022930</name>
</gene>
<dbReference type="EMBL" id="CM001224">
    <property type="protein sequence ID" value="AET01905.1"/>
    <property type="molecule type" value="Genomic_DNA"/>
</dbReference>
<name>G7L951_MEDTR</name>
<proteinExistence type="predicted"/>
<reference evidence="2" key="3">
    <citation type="submission" date="2015-04" db="UniProtKB">
        <authorList>
            <consortium name="EnsemblPlants"/>
        </authorList>
    </citation>
    <scope>IDENTIFICATION</scope>
    <source>
        <strain evidence="2">cv. Jemalong A17</strain>
    </source>
</reference>
<organism evidence="1 3">
    <name type="scientific">Medicago truncatula</name>
    <name type="common">Barrel medic</name>
    <name type="synonym">Medicago tribuloides</name>
    <dbReference type="NCBI Taxonomy" id="3880"/>
    <lineage>
        <taxon>Eukaryota</taxon>
        <taxon>Viridiplantae</taxon>
        <taxon>Streptophyta</taxon>
        <taxon>Embryophyta</taxon>
        <taxon>Tracheophyta</taxon>
        <taxon>Spermatophyta</taxon>
        <taxon>Magnoliopsida</taxon>
        <taxon>eudicotyledons</taxon>
        <taxon>Gunneridae</taxon>
        <taxon>Pentapetalae</taxon>
        <taxon>rosids</taxon>
        <taxon>fabids</taxon>
        <taxon>Fabales</taxon>
        <taxon>Fabaceae</taxon>
        <taxon>Papilionoideae</taxon>
        <taxon>50 kb inversion clade</taxon>
        <taxon>NPAAA clade</taxon>
        <taxon>Hologalegina</taxon>
        <taxon>IRL clade</taxon>
        <taxon>Trifolieae</taxon>
        <taxon>Medicago</taxon>
    </lineage>
</organism>
<reference evidence="1 3" key="1">
    <citation type="journal article" date="2011" name="Nature">
        <title>The Medicago genome provides insight into the evolution of rhizobial symbioses.</title>
        <authorList>
            <person name="Young N.D."/>
            <person name="Debelle F."/>
            <person name="Oldroyd G.E."/>
            <person name="Geurts R."/>
            <person name="Cannon S.B."/>
            <person name="Udvardi M.K."/>
            <person name="Benedito V.A."/>
            <person name="Mayer K.F."/>
            <person name="Gouzy J."/>
            <person name="Schoof H."/>
            <person name="Van de Peer Y."/>
            <person name="Proost S."/>
            <person name="Cook D.R."/>
            <person name="Meyers B.C."/>
            <person name="Spannagl M."/>
            <person name="Cheung F."/>
            <person name="De Mita S."/>
            <person name="Krishnakumar V."/>
            <person name="Gundlach H."/>
            <person name="Zhou S."/>
            <person name="Mudge J."/>
            <person name="Bharti A.K."/>
            <person name="Murray J.D."/>
            <person name="Naoumkina M.A."/>
            <person name="Rosen B."/>
            <person name="Silverstein K.A."/>
            <person name="Tang H."/>
            <person name="Rombauts S."/>
            <person name="Zhao P.X."/>
            <person name="Zhou P."/>
            <person name="Barbe V."/>
            <person name="Bardou P."/>
            <person name="Bechner M."/>
            <person name="Bellec A."/>
            <person name="Berger A."/>
            <person name="Berges H."/>
            <person name="Bidwell S."/>
            <person name="Bisseling T."/>
            <person name="Choisne N."/>
            <person name="Couloux A."/>
            <person name="Denny R."/>
            <person name="Deshpande S."/>
            <person name="Dai X."/>
            <person name="Doyle J.J."/>
            <person name="Dudez A.M."/>
            <person name="Farmer A.D."/>
            <person name="Fouteau S."/>
            <person name="Franken C."/>
            <person name="Gibelin C."/>
            <person name="Gish J."/>
            <person name="Goldstein S."/>
            <person name="Gonzalez A.J."/>
            <person name="Green P.J."/>
            <person name="Hallab A."/>
            <person name="Hartog M."/>
            <person name="Hua A."/>
            <person name="Humphray S.J."/>
            <person name="Jeong D.H."/>
            <person name="Jing Y."/>
            <person name="Jocker A."/>
            <person name="Kenton S.M."/>
            <person name="Kim D.J."/>
            <person name="Klee K."/>
            <person name="Lai H."/>
            <person name="Lang C."/>
            <person name="Lin S."/>
            <person name="Macmil S.L."/>
            <person name="Magdelenat G."/>
            <person name="Matthews L."/>
            <person name="McCorrison J."/>
            <person name="Monaghan E.L."/>
            <person name="Mun J.H."/>
            <person name="Najar F.Z."/>
            <person name="Nicholson C."/>
            <person name="Noirot C."/>
            <person name="O'Bleness M."/>
            <person name="Paule C.R."/>
            <person name="Poulain J."/>
            <person name="Prion F."/>
            <person name="Qin B."/>
            <person name="Qu C."/>
            <person name="Retzel E.F."/>
            <person name="Riddle C."/>
            <person name="Sallet E."/>
            <person name="Samain S."/>
            <person name="Samson N."/>
            <person name="Sanders I."/>
            <person name="Saurat O."/>
            <person name="Scarpelli C."/>
            <person name="Schiex T."/>
            <person name="Segurens B."/>
            <person name="Severin A.J."/>
            <person name="Sherrier D.J."/>
            <person name="Shi R."/>
            <person name="Sims S."/>
            <person name="Singer S.R."/>
            <person name="Sinharoy S."/>
            <person name="Sterck L."/>
            <person name="Viollet A."/>
            <person name="Wang B.B."/>
            <person name="Wang K."/>
            <person name="Wang M."/>
            <person name="Wang X."/>
            <person name="Warfsmann J."/>
            <person name="Weissenbach J."/>
            <person name="White D.D."/>
            <person name="White J.D."/>
            <person name="Wiley G.B."/>
            <person name="Wincker P."/>
            <person name="Xing Y."/>
            <person name="Yang L."/>
            <person name="Yao Z."/>
            <person name="Ying F."/>
            <person name="Zhai J."/>
            <person name="Zhou L."/>
            <person name="Zuber A."/>
            <person name="Denarie J."/>
            <person name="Dixon R.A."/>
            <person name="May G.D."/>
            <person name="Schwartz D.C."/>
            <person name="Rogers J."/>
            <person name="Quetier F."/>
            <person name="Town C.D."/>
            <person name="Roe B.A."/>
        </authorList>
    </citation>
    <scope>NUCLEOTIDE SEQUENCE [LARGE SCALE GENOMIC DNA]</scope>
    <source>
        <strain evidence="1">A17</strain>
        <strain evidence="2 3">cv. Jemalong A17</strain>
    </source>
</reference>
<keyword evidence="3" id="KW-1185">Reference proteome</keyword>